<dbReference type="Pfam" id="PF05768">
    <property type="entry name" value="Glrx-like"/>
    <property type="match status" value="1"/>
</dbReference>
<dbReference type="EMBL" id="WTVP01000016">
    <property type="protein sequence ID" value="NMG15433.1"/>
    <property type="molecule type" value="Genomic_DNA"/>
</dbReference>
<evidence type="ECO:0000313" key="1">
    <source>
        <dbReference type="EMBL" id="NMG15433.1"/>
    </source>
</evidence>
<dbReference type="Gene3D" id="3.40.30.10">
    <property type="entry name" value="Glutaredoxin"/>
    <property type="match status" value="1"/>
</dbReference>
<sequence length="88" mass="9994">MSAVRELVVMSREWCHLCHDLLDELGPLATELGWTLRVLDVDADPELEARWNELVPVVLGGDTELCRYRLDAAAVRAYCRRFPLESAP</sequence>
<accession>A0ABX1NTU4</accession>
<dbReference type="RefSeq" id="WP_169202110.1">
    <property type="nucleotide sequence ID" value="NZ_CP059467.1"/>
</dbReference>
<proteinExistence type="predicted"/>
<dbReference type="InterPro" id="IPR036249">
    <property type="entry name" value="Thioredoxin-like_sf"/>
</dbReference>
<dbReference type="SUPFAM" id="SSF52833">
    <property type="entry name" value="Thioredoxin-like"/>
    <property type="match status" value="1"/>
</dbReference>
<dbReference type="InterPro" id="IPR008554">
    <property type="entry name" value="Glutaredoxin-like"/>
</dbReference>
<reference evidence="1 2" key="1">
    <citation type="submission" date="2019-12" db="EMBL/GenBank/DDBJ databases">
        <title>Comparative genomics gives insights into the taxonomy of the Azoarcus-Aromatoleum group and reveals separate origins of nif in the plant-associated Azoarcus and non-plant-associated Aromatoleum sub-groups.</title>
        <authorList>
            <person name="Lafos M."/>
            <person name="Maluk M."/>
            <person name="Batista M."/>
            <person name="Junghare M."/>
            <person name="Carmona M."/>
            <person name="Faoro H."/>
            <person name="Cruz L.M."/>
            <person name="Battistoni F."/>
            <person name="De Souza E."/>
            <person name="Pedrosa F."/>
            <person name="Chen W.-M."/>
            <person name="Poole P.S."/>
            <person name="Dixon R.A."/>
            <person name="James E.K."/>
        </authorList>
    </citation>
    <scope>NUCLEOTIDE SEQUENCE [LARGE SCALE GENOMIC DNA]</scope>
    <source>
        <strain evidence="1 2">PbN1</strain>
    </source>
</reference>
<dbReference type="Proteomes" id="UP000633943">
    <property type="component" value="Unassembled WGS sequence"/>
</dbReference>
<evidence type="ECO:0000313" key="2">
    <source>
        <dbReference type="Proteomes" id="UP000633943"/>
    </source>
</evidence>
<gene>
    <name evidence="1" type="ORF">GPA24_07735</name>
</gene>
<organism evidence="1 2">
    <name type="scientific">Aromatoleum bremense</name>
    <dbReference type="NCBI Taxonomy" id="76115"/>
    <lineage>
        <taxon>Bacteria</taxon>
        <taxon>Pseudomonadati</taxon>
        <taxon>Pseudomonadota</taxon>
        <taxon>Betaproteobacteria</taxon>
        <taxon>Rhodocyclales</taxon>
        <taxon>Rhodocyclaceae</taxon>
        <taxon>Aromatoleum</taxon>
    </lineage>
</organism>
<keyword evidence="2" id="KW-1185">Reference proteome</keyword>
<protein>
    <submittedName>
        <fullName evidence="1">Glutaredoxin family protein</fullName>
    </submittedName>
</protein>
<name>A0ABX1NTU4_9RHOO</name>
<comment type="caution">
    <text evidence="1">The sequence shown here is derived from an EMBL/GenBank/DDBJ whole genome shotgun (WGS) entry which is preliminary data.</text>
</comment>